<feature type="compositionally biased region" description="Pro residues" evidence="8">
    <location>
        <begin position="319"/>
        <end position="331"/>
    </location>
</feature>
<name>A0AAV8Q0S5_ENSVE</name>
<comment type="subcellular location">
    <subcellularLocation>
        <location evidence="7">Endomembrane system</location>
        <topology evidence="7">Single-pass type I membrane protein</topology>
    </subcellularLocation>
</comment>
<organism evidence="12 13">
    <name type="scientific">Ensete ventricosum</name>
    <name type="common">Abyssinian banana</name>
    <name type="synonym">Musa ensete</name>
    <dbReference type="NCBI Taxonomy" id="4639"/>
    <lineage>
        <taxon>Eukaryota</taxon>
        <taxon>Viridiplantae</taxon>
        <taxon>Streptophyta</taxon>
        <taxon>Embryophyta</taxon>
        <taxon>Tracheophyta</taxon>
        <taxon>Spermatophyta</taxon>
        <taxon>Magnoliopsida</taxon>
        <taxon>Liliopsida</taxon>
        <taxon>Zingiberales</taxon>
        <taxon>Musaceae</taxon>
        <taxon>Ensete</taxon>
    </lineage>
</organism>
<dbReference type="FunFam" id="3.80.10.10:FF:000400">
    <property type="entry name" value="Nuclear pore complex protein NUP107"/>
    <property type="match status" value="1"/>
</dbReference>
<evidence type="ECO:0000256" key="6">
    <source>
        <dbReference type="ARBA" id="ARBA00023136"/>
    </source>
</evidence>
<dbReference type="Gene3D" id="1.10.510.10">
    <property type="entry name" value="Transferase(Phosphotransferase) domain 1"/>
    <property type="match status" value="1"/>
</dbReference>
<feature type="chain" id="PRO_5043675815" description="Protein kinase domain-containing protein" evidence="10">
    <location>
        <begin position="32"/>
        <end position="718"/>
    </location>
</feature>
<accession>A0AAV8Q0S5</accession>
<dbReference type="GO" id="GO:0004672">
    <property type="term" value="F:protein kinase activity"/>
    <property type="evidence" value="ECO:0007669"/>
    <property type="project" value="InterPro"/>
</dbReference>
<dbReference type="PROSITE" id="PS50011">
    <property type="entry name" value="PROTEIN_KINASE_DOM"/>
    <property type="match status" value="1"/>
</dbReference>
<dbReference type="InterPro" id="IPR013210">
    <property type="entry name" value="LRR_N_plant-typ"/>
</dbReference>
<dbReference type="Pfam" id="PF00560">
    <property type="entry name" value="LRR_1"/>
    <property type="match status" value="1"/>
</dbReference>
<dbReference type="EMBL" id="JAQQAF010000009">
    <property type="protein sequence ID" value="KAJ8460755.1"/>
    <property type="molecule type" value="Genomic_DNA"/>
</dbReference>
<comment type="caution">
    <text evidence="12">The sequence shown here is derived from an EMBL/GenBank/DDBJ whole genome shotgun (WGS) entry which is preliminary data.</text>
</comment>
<dbReference type="SUPFAM" id="SSF52058">
    <property type="entry name" value="L domain-like"/>
    <property type="match status" value="1"/>
</dbReference>
<keyword evidence="13" id="KW-1185">Reference proteome</keyword>
<feature type="transmembrane region" description="Helical" evidence="9">
    <location>
        <begin position="361"/>
        <end position="383"/>
    </location>
</feature>
<dbReference type="AlphaFoldDB" id="A0AAV8Q0S5"/>
<dbReference type="InterPro" id="IPR032675">
    <property type="entry name" value="LRR_dom_sf"/>
</dbReference>
<evidence type="ECO:0000256" key="5">
    <source>
        <dbReference type="ARBA" id="ARBA00022989"/>
    </source>
</evidence>
<feature type="compositionally biased region" description="Low complexity" evidence="8">
    <location>
        <begin position="332"/>
        <end position="347"/>
    </location>
</feature>
<dbReference type="InterPro" id="IPR000719">
    <property type="entry name" value="Prot_kinase_dom"/>
</dbReference>
<evidence type="ECO:0000256" key="4">
    <source>
        <dbReference type="ARBA" id="ARBA00022737"/>
    </source>
</evidence>
<evidence type="ECO:0000256" key="1">
    <source>
        <dbReference type="ARBA" id="ARBA00022614"/>
    </source>
</evidence>
<dbReference type="Gene3D" id="3.80.10.10">
    <property type="entry name" value="Ribonuclease Inhibitor"/>
    <property type="match status" value="1"/>
</dbReference>
<dbReference type="Gene3D" id="3.30.200.20">
    <property type="entry name" value="Phosphorylase Kinase, domain 1"/>
    <property type="match status" value="1"/>
</dbReference>
<dbReference type="FunFam" id="3.30.200.20:FF:000489">
    <property type="entry name" value="Inactive receptor-like serine/threonine-protein kinase"/>
    <property type="match status" value="1"/>
</dbReference>
<evidence type="ECO:0000256" key="8">
    <source>
        <dbReference type="SAM" id="MobiDB-lite"/>
    </source>
</evidence>
<dbReference type="GO" id="GO:0012505">
    <property type="term" value="C:endomembrane system"/>
    <property type="evidence" value="ECO:0007669"/>
    <property type="project" value="UniProtKB-SubCell"/>
</dbReference>
<dbReference type="Pfam" id="PF07714">
    <property type="entry name" value="PK_Tyr_Ser-Thr"/>
    <property type="match status" value="1"/>
</dbReference>
<evidence type="ECO:0000256" key="3">
    <source>
        <dbReference type="ARBA" id="ARBA00022729"/>
    </source>
</evidence>
<dbReference type="InterPro" id="IPR001611">
    <property type="entry name" value="Leu-rich_rpt"/>
</dbReference>
<dbReference type="GO" id="GO:0005524">
    <property type="term" value="F:ATP binding"/>
    <property type="evidence" value="ECO:0007669"/>
    <property type="project" value="InterPro"/>
</dbReference>
<keyword evidence="4" id="KW-0677">Repeat</keyword>
<feature type="signal peptide" evidence="10">
    <location>
        <begin position="1"/>
        <end position="31"/>
    </location>
</feature>
<evidence type="ECO:0000313" key="13">
    <source>
        <dbReference type="Proteomes" id="UP001222027"/>
    </source>
</evidence>
<feature type="region of interest" description="Disordered" evidence="8">
    <location>
        <begin position="316"/>
        <end position="352"/>
    </location>
</feature>
<feature type="domain" description="Protein kinase" evidence="11">
    <location>
        <begin position="386"/>
        <end position="691"/>
    </location>
</feature>
<dbReference type="SUPFAM" id="SSF56112">
    <property type="entry name" value="Protein kinase-like (PK-like)"/>
    <property type="match status" value="1"/>
</dbReference>
<keyword evidence="3 10" id="KW-0732">Signal</keyword>
<reference evidence="12 13" key="1">
    <citation type="submission" date="2022-12" db="EMBL/GenBank/DDBJ databases">
        <title>Chromosome-scale assembly of the Ensete ventricosum genome.</title>
        <authorList>
            <person name="Dussert Y."/>
            <person name="Stocks J."/>
            <person name="Wendawek A."/>
            <person name="Woldeyes F."/>
            <person name="Nichols R.A."/>
            <person name="Borrell J.S."/>
        </authorList>
    </citation>
    <scope>NUCLEOTIDE SEQUENCE [LARGE SCALE GENOMIC DNA]</scope>
    <source>
        <strain evidence="13">cv. Maze</strain>
        <tissue evidence="12">Seeds</tissue>
    </source>
</reference>
<evidence type="ECO:0000256" key="10">
    <source>
        <dbReference type="SAM" id="SignalP"/>
    </source>
</evidence>
<keyword evidence="1" id="KW-0433">Leucine-rich repeat</keyword>
<evidence type="ECO:0000256" key="9">
    <source>
        <dbReference type="SAM" id="Phobius"/>
    </source>
</evidence>
<evidence type="ECO:0000256" key="2">
    <source>
        <dbReference type="ARBA" id="ARBA00022692"/>
    </source>
</evidence>
<keyword evidence="6 9" id="KW-0472">Membrane</keyword>
<keyword evidence="2 9" id="KW-0812">Transmembrane</keyword>
<protein>
    <recommendedName>
        <fullName evidence="11">Protein kinase domain-containing protein</fullName>
    </recommendedName>
</protein>
<evidence type="ECO:0000256" key="7">
    <source>
        <dbReference type="ARBA" id="ARBA00046288"/>
    </source>
</evidence>
<gene>
    <name evidence="12" type="ORF">OPV22_033681</name>
</gene>
<dbReference type="Proteomes" id="UP001222027">
    <property type="component" value="Unassembled WGS sequence"/>
</dbReference>
<dbReference type="InterPro" id="IPR011009">
    <property type="entry name" value="Kinase-like_dom_sf"/>
</dbReference>
<keyword evidence="5 9" id="KW-1133">Transmembrane helix</keyword>
<sequence>MGGRWNLFRFHLHKVLCVVLMIHLLSDECLSINLEGLSLLEFRSRVESDPYGALQNWNPSDDDPCNWTGVHCADGKVVTLNLKEFSLRGILAPELGNLSHLRALVLYRNNFYGVIPKEIGGLTMLELLDLRNNMLNGTIPKEIGEILSLKHLLLCHNKFQGNTLLIQNPNLHFDLMHDQNLSCDMANNLGHVNRKVKNCFWETGWQTLKKFNSLLIPFEGRIIQILDISLLRVLLPSFRSEGHADGQKERNNYLATGFGEPYIMSNVHVPTARRRLVEETRNLPAAPGSSGPVFQAVSVPPIASGSFPAIREKSKLKPPLAPIPPQTPAPVSPSKTPESTPTKPTDSAGNDIPSNKKSATWLYILVLLVAGLLLTLVTCMFLVCRSKNSSTIGPWKTGLSGQLQKAFVTGVPKLKRSELEAACEDFSNIVVSYPDFTIYKGTLSSGVEIAVVSTTITSADDWSRHSEMLFRNKIEMLSRMNHKNFVNLLGYCEEDEPFMKMMVLEYAPNGTLYEHLHVEEFEHLDWSARMRIIMGMAYCIQHMHELNPSVPHPDLLSSSILVSEDFAAKIADVSVWKEIVSEGKTNGDDDLDPSESLSADPASNVYSFGILLLEIVSGKVPYSEEQDALLNLVVEYLNGNGGVGSLVDPTLKTHKEEELKIICEIIQACINPEPSKRPTMNEVTSKLRAVIPISPEAATPRLSPLWWAELEILSVEAS</sequence>
<dbReference type="PANTHER" id="PTHR46084">
    <property type="entry name" value="PROTEIN MALE DISCOVERER 2"/>
    <property type="match status" value="1"/>
</dbReference>
<proteinExistence type="predicted"/>
<dbReference type="PANTHER" id="PTHR46084:SF1">
    <property type="entry name" value="PROTEIN MALE DISCOVERER 2"/>
    <property type="match status" value="1"/>
</dbReference>
<dbReference type="Pfam" id="PF08263">
    <property type="entry name" value="LRRNT_2"/>
    <property type="match status" value="1"/>
</dbReference>
<dbReference type="InterPro" id="IPR001245">
    <property type="entry name" value="Ser-Thr/Tyr_kinase_cat_dom"/>
</dbReference>
<evidence type="ECO:0000313" key="12">
    <source>
        <dbReference type="EMBL" id="KAJ8460755.1"/>
    </source>
</evidence>
<evidence type="ECO:0000259" key="11">
    <source>
        <dbReference type="PROSITE" id="PS50011"/>
    </source>
</evidence>